<reference evidence="1 2" key="1">
    <citation type="submission" date="2016-11" db="EMBL/GenBank/DDBJ databases">
        <title>Draft Genome Sequences of Nine Cyanobacterial Strains from Diverse Habitats.</title>
        <authorList>
            <person name="Zhu T."/>
            <person name="Hou S."/>
            <person name="Lu X."/>
            <person name="Hess W.R."/>
        </authorList>
    </citation>
    <scope>NUCLEOTIDE SEQUENCE [LARGE SCALE GENOMIC DNA]</scope>
    <source>
        <strain evidence="1 2">NIES-592</strain>
    </source>
</reference>
<sequence>MVSDRQVNYKFYIQRCLGVVAAFLTLPHFQSIAQSLDVSEPTQIYQLATPQKLTIPPQELGGILPNSFGEKVKDEQDLLAPPLFNPVVIRELPGLWQMRVPIDQVGSLYATYDLKGVNGQVDGFSNNQRGDQAMQVSVEPLPIIEISRDEATNTALVQGGVRLRFDLSTARTAGSYGGVLSVTVNRRE</sequence>
<evidence type="ECO:0000313" key="2">
    <source>
        <dbReference type="Proteomes" id="UP000186391"/>
    </source>
</evidence>
<accession>A0A1U7H5G2</accession>
<dbReference type="RefSeq" id="WP_073554799.1">
    <property type="nucleotide sequence ID" value="NZ_MRCA01000001.1"/>
</dbReference>
<comment type="caution">
    <text evidence="1">The sequence shown here is derived from an EMBL/GenBank/DDBJ whole genome shotgun (WGS) entry which is preliminary data.</text>
</comment>
<evidence type="ECO:0000313" key="1">
    <source>
        <dbReference type="EMBL" id="OKH16489.1"/>
    </source>
</evidence>
<name>A0A1U7H5G2_9CYAN</name>
<dbReference type="OrthoDB" id="484730at2"/>
<proteinExistence type="predicted"/>
<dbReference type="EMBL" id="MRCA01000001">
    <property type="protein sequence ID" value="OKH16489.1"/>
    <property type="molecule type" value="Genomic_DNA"/>
</dbReference>
<keyword evidence="2" id="KW-1185">Reference proteome</keyword>
<organism evidence="1 2">
    <name type="scientific">Fischerella major NIES-592</name>
    <dbReference type="NCBI Taxonomy" id="210994"/>
    <lineage>
        <taxon>Bacteria</taxon>
        <taxon>Bacillati</taxon>
        <taxon>Cyanobacteriota</taxon>
        <taxon>Cyanophyceae</taxon>
        <taxon>Nostocales</taxon>
        <taxon>Hapalosiphonaceae</taxon>
        <taxon>Fischerella</taxon>
    </lineage>
</organism>
<protein>
    <submittedName>
        <fullName evidence="1">Uncharacterized protein</fullName>
    </submittedName>
</protein>
<dbReference type="Proteomes" id="UP000186391">
    <property type="component" value="Unassembled WGS sequence"/>
</dbReference>
<dbReference type="AlphaFoldDB" id="A0A1U7H5G2"/>
<gene>
    <name evidence="1" type="ORF">NIES592_02305</name>
</gene>